<dbReference type="PANTHER" id="PTHR19879:SF9">
    <property type="entry name" value="TRANSCRIPTION INITIATION FACTOR TFIID SUBUNIT 5"/>
    <property type="match status" value="1"/>
</dbReference>
<evidence type="ECO:0000313" key="5">
    <source>
        <dbReference type="EMBL" id="CDF40982.1"/>
    </source>
</evidence>
<keyword evidence="1 3" id="KW-0853">WD repeat</keyword>
<feature type="region of interest" description="Disordered" evidence="4">
    <location>
        <begin position="337"/>
        <end position="393"/>
    </location>
</feature>
<dbReference type="GeneID" id="17318993"/>
<feature type="repeat" description="WD" evidence="3">
    <location>
        <begin position="863"/>
        <end position="895"/>
    </location>
</feature>
<dbReference type="STRING" id="2769.R7QR87"/>
<dbReference type="InterPro" id="IPR019775">
    <property type="entry name" value="WD40_repeat_CS"/>
</dbReference>
<feature type="repeat" description="WD" evidence="3">
    <location>
        <begin position="736"/>
        <end position="762"/>
    </location>
</feature>
<protein>
    <submittedName>
        <fullName evidence="5">WD40-repeat containing protein</fullName>
    </submittedName>
</protein>
<dbReference type="InterPro" id="IPR036322">
    <property type="entry name" value="WD40_repeat_dom_sf"/>
</dbReference>
<dbReference type="Gene3D" id="2.130.10.10">
    <property type="entry name" value="YVTN repeat-like/Quinoprotein amine dehydrogenase"/>
    <property type="match status" value="4"/>
</dbReference>
<dbReference type="Pfam" id="PF00400">
    <property type="entry name" value="WD40"/>
    <property type="match status" value="10"/>
</dbReference>
<feature type="repeat" description="WD" evidence="3">
    <location>
        <begin position="905"/>
        <end position="946"/>
    </location>
</feature>
<feature type="region of interest" description="Disordered" evidence="4">
    <location>
        <begin position="435"/>
        <end position="481"/>
    </location>
</feature>
<dbReference type="OrthoDB" id="538223at2759"/>
<feature type="compositionally biased region" description="Polar residues" evidence="4">
    <location>
        <begin position="435"/>
        <end position="455"/>
    </location>
</feature>
<feature type="compositionally biased region" description="Acidic residues" evidence="4">
    <location>
        <begin position="343"/>
        <end position="353"/>
    </location>
</feature>
<evidence type="ECO:0000256" key="1">
    <source>
        <dbReference type="ARBA" id="ARBA00022574"/>
    </source>
</evidence>
<dbReference type="Proteomes" id="UP000012073">
    <property type="component" value="Unassembled WGS sequence"/>
</dbReference>
<dbReference type="SUPFAM" id="SSF50978">
    <property type="entry name" value="WD40 repeat-like"/>
    <property type="match status" value="2"/>
</dbReference>
<dbReference type="InterPro" id="IPR001680">
    <property type="entry name" value="WD40_rpt"/>
</dbReference>
<dbReference type="PhylomeDB" id="R7QR87"/>
<organism evidence="5 6">
    <name type="scientific">Chondrus crispus</name>
    <name type="common">Carrageen Irish moss</name>
    <name type="synonym">Polymorpha crispa</name>
    <dbReference type="NCBI Taxonomy" id="2769"/>
    <lineage>
        <taxon>Eukaryota</taxon>
        <taxon>Rhodophyta</taxon>
        <taxon>Florideophyceae</taxon>
        <taxon>Rhodymeniophycidae</taxon>
        <taxon>Gigartinales</taxon>
        <taxon>Gigartinaceae</taxon>
        <taxon>Chondrus</taxon>
    </lineage>
</organism>
<dbReference type="AlphaFoldDB" id="R7QR87"/>
<sequence>MLRSSIRNLDSNGTREGLSFGEMHRGLCVMKKQDVIPLTVLRDFWETGDVRSAEKYAREMNSVGLVDIHHEVKSKNVEIGVRLHDLTHDFAIHEAEQMEGSSWEQKWHRKAVDSYRKERGVLEAVVEDQGAQASDAREQYFFENVCRLLLKGEMMTELRGLLVSARWIIKVLLRKAVWQLEAAVKEVTEVSCQGTGTTGTAGTAEDEALSTIALVMKAARLSAPFCDEHVAGICFQLYDRTMHKREWRDVEAFLSEIKRFAPRPWLLPLRPCLPRAGERLLETFKTLTPLTNVAFDSEGAVVGWAYGKEATATALQVFTFTQQETVVKSISNNVYGGRRSDEGETVMDEEPETEMSRLSQVLEEGREPAQRNLCQDEASTEAARPTVSVPEERLQRTERKNWVAKVGQEIRKKVRACNCLRRGFEVAYTSENVVQDSESRVRSTSRLSGASSVSATGPHDSVSGASGTESVGGIPGSESETGRVAREVTAAFVSRNSSRAILGHDNGDVVALCMKRKEVIQCFKGHLDKITAVTMSEDGKRVASGSRDNTARVWGFETGRQIGEALEGHSDWVKSVAMSWDGKRVVLAVDSTVQVWDGDTWRQAWEAKIEHAGWISSVAMSWDGKQVVSGSLGGTVQVWNGDTGRQVWEATPYVEDYDVSVAMSGDGKRVVSGFDCTVRVWDGDTGRQIGETITEHLDRVISVAMNGDGKRVVSGSLDNTVRVWDGDTGRQIGETMTGHTSQVTSLAMNGDGKRVVSGSLDNMRVWDGDTGRQVGETMAHRTWVNSVAMSGDGKRVASGSEDSTVCVWDSDTGRQIGGTRTEHSASVNSVAMSGDGKRVVSGSRYNTARLFDVETGGQIGATMTGHKGRVICVAMSKDGKRVVSGSRDKTARMWDDTGRQVWETNTEHTGWVMSVAMSWDGKRVVSGSSDHTVRVWDGDTGRQIGEAMEAQAPVTSVAMSGDGKRIWSWSQGFDSLGPSGTVRGWKQRSSRLDMPVAGSGVWVPETCGICEVSDKIIHKQGDGSEIILAHLECWATDFMVNMECETIVVGMENGSVGIMSVISSDDDASQ</sequence>
<dbReference type="KEGG" id="ccp:CHC_T00008924001"/>
<feature type="repeat" description="WD" evidence="3">
    <location>
        <begin position="693"/>
        <end position="734"/>
    </location>
</feature>
<evidence type="ECO:0000256" key="4">
    <source>
        <dbReference type="SAM" id="MobiDB-lite"/>
    </source>
</evidence>
<dbReference type="Gramene" id="CDF40982">
    <property type="protein sequence ID" value="CDF40982"/>
    <property type="gene ID" value="CHC_T00008924001"/>
</dbReference>
<dbReference type="CDD" id="cd00200">
    <property type="entry name" value="WD40"/>
    <property type="match status" value="1"/>
</dbReference>
<dbReference type="InterPro" id="IPR015943">
    <property type="entry name" value="WD40/YVTN_repeat-like_dom_sf"/>
</dbReference>
<dbReference type="PANTHER" id="PTHR19879">
    <property type="entry name" value="TRANSCRIPTION INITIATION FACTOR TFIID"/>
    <property type="match status" value="1"/>
</dbReference>
<dbReference type="RefSeq" id="XP_005711276.1">
    <property type="nucleotide sequence ID" value="XM_005711219.1"/>
</dbReference>
<evidence type="ECO:0000256" key="3">
    <source>
        <dbReference type="PROSITE-ProRule" id="PRU00221"/>
    </source>
</evidence>
<gene>
    <name evidence="5" type="ORF">CHC_T00008924001</name>
</gene>
<dbReference type="SMART" id="SM00320">
    <property type="entry name" value="WD40"/>
    <property type="match status" value="11"/>
</dbReference>
<dbReference type="PROSITE" id="PS00678">
    <property type="entry name" value="WD_REPEATS_1"/>
    <property type="match status" value="1"/>
</dbReference>
<feature type="repeat" description="WD" evidence="3">
    <location>
        <begin position="566"/>
        <end position="597"/>
    </location>
</feature>
<evidence type="ECO:0000313" key="6">
    <source>
        <dbReference type="Proteomes" id="UP000012073"/>
    </source>
</evidence>
<name>R7QR87_CHOCR</name>
<evidence type="ECO:0000256" key="2">
    <source>
        <dbReference type="ARBA" id="ARBA00022737"/>
    </source>
</evidence>
<dbReference type="EMBL" id="HG002294">
    <property type="protein sequence ID" value="CDF40982.1"/>
    <property type="molecule type" value="Genomic_DNA"/>
</dbReference>
<dbReference type="PROSITE" id="PS50082">
    <property type="entry name" value="WD_REPEATS_2"/>
    <property type="match status" value="9"/>
</dbReference>
<proteinExistence type="predicted"/>
<keyword evidence="6" id="KW-1185">Reference proteome</keyword>
<feature type="repeat" description="WD" evidence="3">
    <location>
        <begin position="820"/>
        <end position="861"/>
    </location>
</feature>
<dbReference type="PROSITE" id="PS50294">
    <property type="entry name" value="WD_REPEATS_REGION"/>
    <property type="match status" value="5"/>
</dbReference>
<keyword evidence="2" id="KW-0677">Repeat</keyword>
<dbReference type="PRINTS" id="PR00320">
    <property type="entry name" value="GPROTEINBRPT"/>
</dbReference>
<reference evidence="6" key="1">
    <citation type="journal article" date="2013" name="Proc. Natl. Acad. Sci. U.S.A.">
        <title>Genome structure and metabolic features in the red seaweed Chondrus crispus shed light on evolution of the Archaeplastida.</title>
        <authorList>
            <person name="Collen J."/>
            <person name="Porcel B."/>
            <person name="Carre W."/>
            <person name="Ball S.G."/>
            <person name="Chaparro C."/>
            <person name="Tonon T."/>
            <person name="Barbeyron T."/>
            <person name="Michel G."/>
            <person name="Noel B."/>
            <person name="Valentin K."/>
            <person name="Elias M."/>
            <person name="Artiguenave F."/>
            <person name="Arun A."/>
            <person name="Aury J.M."/>
            <person name="Barbosa-Neto J.F."/>
            <person name="Bothwell J.H."/>
            <person name="Bouget F.Y."/>
            <person name="Brillet L."/>
            <person name="Cabello-Hurtado F."/>
            <person name="Capella-Gutierrez S."/>
            <person name="Charrier B."/>
            <person name="Cladiere L."/>
            <person name="Cock J.M."/>
            <person name="Coelho S.M."/>
            <person name="Colleoni C."/>
            <person name="Czjzek M."/>
            <person name="Da Silva C."/>
            <person name="Delage L."/>
            <person name="Denoeud F."/>
            <person name="Deschamps P."/>
            <person name="Dittami S.M."/>
            <person name="Gabaldon T."/>
            <person name="Gachon C.M."/>
            <person name="Groisillier A."/>
            <person name="Herve C."/>
            <person name="Jabbari K."/>
            <person name="Katinka M."/>
            <person name="Kloareg B."/>
            <person name="Kowalczyk N."/>
            <person name="Labadie K."/>
            <person name="Leblanc C."/>
            <person name="Lopez P.J."/>
            <person name="McLachlan D.H."/>
            <person name="Meslet-Cladiere L."/>
            <person name="Moustafa A."/>
            <person name="Nehr Z."/>
            <person name="Nyvall Collen P."/>
            <person name="Panaud O."/>
            <person name="Partensky F."/>
            <person name="Poulain J."/>
            <person name="Rensing S.A."/>
            <person name="Rousvoal S."/>
            <person name="Samson G."/>
            <person name="Symeonidi A."/>
            <person name="Weissenbach J."/>
            <person name="Zambounis A."/>
            <person name="Wincker P."/>
            <person name="Boyen C."/>
        </authorList>
    </citation>
    <scope>NUCLEOTIDE SEQUENCE [LARGE SCALE GENOMIC DNA]</scope>
    <source>
        <strain evidence="6">cv. Stackhouse</strain>
    </source>
</reference>
<feature type="repeat" description="WD" evidence="3">
    <location>
        <begin position="523"/>
        <end position="564"/>
    </location>
</feature>
<accession>R7QR87</accession>
<dbReference type="InterPro" id="IPR020472">
    <property type="entry name" value="WD40_PAC1"/>
</dbReference>
<feature type="repeat" description="WD" evidence="3">
    <location>
        <begin position="608"/>
        <end position="649"/>
    </location>
</feature>
<feature type="repeat" description="WD" evidence="3">
    <location>
        <begin position="777"/>
        <end position="818"/>
    </location>
</feature>